<dbReference type="SMART" id="SM00825">
    <property type="entry name" value="PKS_KS"/>
    <property type="match status" value="1"/>
</dbReference>
<evidence type="ECO:0000259" key="9">
    <source>
        <dbReference type="PROSITE" id="PS52004"/>
    </source>
</evidence>
<feature type="domain" description="Carrier" evidence="8">
    <location>
        <begin position="1400"/>
        <end position="1475"/>
    </location>
</feature>
<comment type="cofactor">
    <cofactor evidence="1">
        <name>pantetheine 4'-phosphate</name>
        <dbReference type="ChEBI" id="CHEBI:47942"/>
    </cofactor>
</comment>
<dbReference type="PANTHER" id="PTHR43775:SF51">
    <property type="entry name" value="INACTIVE PHENOLPHTHIOCEROL SYNTHESIS POLYKETIDE SYNTHASE TYPE I PKS1-RELATED"/>
    <property type="match status" value="1"/>
</dbReference>
<sequence>MTAGAAPTGESTEDKLRDYLRRATLELHETRRRLREAEERHREPIAIIAASCRYPGGVRSPEDLWELVTGRVDAIGPFPADRGWDLESLYHPDPDHPGTTYVLRGGFLDDAGGFDAAFFGISPREALAMDPQQRLLLETTWELLERGRLDPESTRGSRTGVFVGTNNQDYAALLDPVPDGLEGYLLTGVAASVLSGRLAYSLGWEGPALTVDTACSSSLVALHLAAQSLRQGECSLAVAGGVSVLSTPTGFVEFSRQRGLSPDGRCRSFAASADGTGWAEGVGLLLLERLSDARRNGHEILAVIRGSALNQDGASNGLTAPSGLAQERVIRAALASSELTPSQVDAVEAHGTATVLGDPIEAQALLAAYGQDRDRPLWLGSVKSNLGHAAAAAGVAGVIKMVQAMRHGVLPATLHVDEPTPRVDWSGGRVALLTEAQPWPDTGQPRRAGVSAFGVSGTNAHVILEAAPPPEPRTEPRPAPGVAGGAAVAWLLSARSEAALRGQAARLRPYATDAEHGERSHLNRVAWSLATTRAALDHRAVLVGAEPADFARGLDALAAGQSAPGLVRGAARPGAQVAFVFSGQGGQWAGMGRQLLSSSPVFAEMIGRCADALAPYVDWSLTEVLDGRPDAPDLRRDDVVQPALWATMVALAELWRAAGVIPDAVAGHSQGEIAAATVAGALSLDDGARVVALRARLMAEADVAGGLLAITLPADEVERRWGDRVTVAADTGPRYTTVAGEAGPLAEVLAHCAAAGVRASRVEVGYAAHSPYVEPARDLLVAELAGLAPGTARIPFYSSITGGPLDGRELDAAYWGRNLRERVRFADTVRALLADGATLFVEPGPHPVLAAGVAATAEAAGAPAVAIGTLRRDSGDLRRFVTALGEAHAHGARVDWRAVLTPAPPVDLPTYAFQRRRFWLTPRRPAAHGADSWRYRLTWRPMPAAAATPALSGTWQVLVPAAHERHGLVEDVVAALTEHGAEVETSSRARHGAYAGVVSLLALDESAHPDHPVLSRGLAATLALAQPGGLSSGPLWLVTQNAITDTGTAPGTADGTAPGTVDGAVDGSGAGEPARARIWGLGRSLALERPELWGGLADVPQRLDERARAAFARALAQPPGGEDQVAVRGGTLFVPRLSRAPHAGPEWRAAGTVLVNGGSGPYGPHLAGWLAETGADHVILVADEPVADLGERITVAVVDPSDPAAPARLVAEHRPSLVVHAADHLEESTLAGLTLDRLERVLVANAVEARALSEATETDLVLFSTIAATFGGVGQAAYAAAGAEIEALARHRRARHAPATVVAWGPWLERGNGELGTRLENQGVARMRPGPALQALRRELSATTGTGGTAAIVDLDWPRFASAYAGDRHRPLIADLDEAGPRGSAVPDDPPAQSGALDQESLITLVCGHAASVLGHDHPADIDADSRFTDIGFDSLTGLQLRNALGRTVDHALPADLVFEHPTPRRLAQHLEQILKEHDR</sequence>
<dbReference type="InterPro" id="IPR013968">
    <property type="entry name" value="PKS_KR"/>
</dbReference>
<dbReference type="SUPFAM" id="SSF51735">
    <property type="entry name" value="NAD(P)-binding Rossmann-fold domains"/>
    <property type="match status" value="2"/>
</dbReference>
<dbReference type="PROSITE" id="PS50075">
    <property type="entry name" value="CARRIER"/>
    <property type="match status" value="1"/>
</dbReference>
<dbReference type="InterPro" id="IPR020806">
    <property type="entry name" value="PKS_PP-bd"/>
</dbReference>
<dbReference type="InterPro" id="IPR018201">
    <property type="entry name" value="Ketoacyl_synth_AS"/>
</dbReference>
<keyword evidence="6" id="KW-0511">Multifunctional enzyme</keyword>
<dbReference type="PROSITE" id="PS00012">
    <property type="entry name" value="PHOSPHOPANTETHEINE"/>
    <property type="match status" value="1"/>
</dbReference>
<dbReference type="PROSITE" id="PS52004">
    <property type="entry name" value="KS3_2"/>
    <property type="match status" value="1"/>
</dbReference>
<dbReference type="InterPro" id="IPR020841">
    <property type="entry name" value="PKS_Beta-ketoAc_synthase_dom"/>
</dbReference>
<reference evidence="10 11" key="1">
    <citation type="submission" date="2024-10" db="EMBL/GenBank/DDBJ databases">
        <title>The Natural Products Discovery Center: Release of the First 8490 Sequenced Strains for Exploring Actinobacteria Biosynthetic Diversity.</title>
        <authorList>
            <person name="Kalkreuter E."/>
            <person name="Kautsar S.A."/>
            <person name="Yang D."/>
            <person name="Bader C.D."/>
            <person name="Teijaro C.N."/>
            <person name="Fluegel L."/>
            <person name="Davis C.M."/>
            <person name="Simpson J.R."/>
            <person name="Lauterbach L."/>
            <person name="Steele A.D."/>
            <person name="Gui C."/>
            <person name="Meng S."/>
            <person name="Li G."/>
            <person name="Viehrig K."/>
            <person name="Ye F."/>
            <person name="Su P."/>
            <person name="Kiefer A.F."/>
            <person name="Nichols A."/>
            <person name="Cepeda A.J."/>
            <person name="Yan W."/>
            <person name="Fan B."/>
            <person name="Jiang Y."/>
            <person name="Adhikari A."/>
            <person name="Zheng C.-J."/>
            <person name="Schuster L."/>
            <person name="Cowan T.M."/>
            <person name="Smanski M.J."/>
            <person name="Chevrette M.G."/>
            <person name="De Carvalho L.P.S."/>
            <person name="Shen B."/>
        </authorList>
    </citation>
    <scope>NUCLEOTIDE SEQUENCE [LARGE SCALE GENOMIC DNA]</scope>
    <source>
        <strain evidence="10 11">NPDC049503</strain>
    </source>
</reference>
<evidence type="ECO:0000259" key="8">
    <source>
        <dbReference type="PROSITE" id="PS50075"/>
    </source>
</evidence>
<accession>A0ABW8AG86</accession>
<organism evidence="10 11">
    <name type="scientific">Nonomuraea indica</name>
    <dbReference type="NCBI Taxonomy" id="1581193"/>
    <lineage>
        <taxon>Bacteria</taxon>
        <taxon>Bacillati</taxon>
        <taxon>Actinomycetota</taxon>
        <taxon>Actinomycetes</taxon>
        <taxon>Streptosporangiales</taxon>
        <taxon>Streptosporangiaceae</taxon>
        <taxon>Nonomuraea</taxon>
    </lineage>
</organism>
<dbReference type="SMART" id="SM01294">
    <property type="entry name" value="PKS_PP_betabranch"/>
    <property type="match status" value="1"/>
</dbReference>
<dbReference type="InterPro" id="IPR036291">
    <property type="entry name" value="NAD(P)-bd_dom_sf"/>
</dbReference>
<evidence type="ECO:0000256" key="2">
    <source>
        <dbReference type="ARBA" id="ARBA00022450"/>
    </source>
</evidence>
<protein>
    <submittedName>
        <fullName evidence="10">Type I polyketide synthase</fullName>
    </submittedName>
</protein>
<dbReference type="InterPro" id="IPR014030">
    <property type="entry name" value="Ketoacyl_synth_N"/>
</dbReference>
<dbReference type="InterPro" id="IPR057326">
    <property type="entry name" value="KR_dom"/>
</dbReference>
<evidence type="ECO:0000256" key="1">
    <source>
        <dbReference type="ARBA" id="ARBA00001957"/>
    </source>
</evidence>
<evidence type="ECO:0000256" key="7">
    <source>
        <dbReference type="ARBA" id="ARBA00023315"/>
    </source>
</evidence>
<evidence type="ECO:0000313" key="10">
    <source>
        <dbReference type="EMBL" id="MFI7445016.1"/>
    </source>
</evidence>
<dbReference type="SUPFAM" id="SSF52151">
    <property type="entry name" value="FabD/lysophospholipase-like"/>
    <property type="match status" value="1"/>
</dbReference>
<dbReference type="SUPFAM" id="SSF47336">
    <property type="entry name" value="ACP-like"/>
    <property type="match status" value="1"/>
</dbReference>
<dbReference type="InterPro" id="IPR014031">
    <property type="entry name" value="Ketoacyl_synth_C"/>
</dbReference>
<dbReference type="InterPro" id="IPR036299">
    <property type="entry name" value="Polyketide_synth_docking_sf"/>
</dbReference>
<dbReference type="PROSITE" id="PS00606">
    <property type="entry name" value="KS3_1"/>
    <property type="match status" value="1"/>
</dbReference>
<dbReference type="CDD" id="cd00833">
    <property type="entry name" value="PKS"/>
    <property type="match status" value="1"/>
</dbReference>
<keyword evidence="3" id="KW-0597">Phosphoprotein</keyword>
<dbReference type="InterPro" id="IPR006162">
    <property type="entry name" value="Ppantetheine_attach_site"/>
</dbReference>
<dbReference type="Proteomes" id="UP001612928">
    <property type="component" value="Unassembled WGS sequence"/>
</dbReference>
<dbReference type="SUPFAM" id="SSF53901">
    <property type="entry name" value="Thiolase-like"/>
    <property type="match status" value="1"/>
</dbReference>
<dbReference type="Pfam" id="PF00550">
    <property type="entry name" value="PP-binding"/>
    <property type="match status" value="1"/>
</dbReference>
<dbReference type="Pfam" id="PF00698">
    <property type="entry name" value="Acyl_transf_1"/>
    <property type="match status" value="1"/>
</dbReference>
<evidence type="ECO:0000256" key="3">
    <source>
        <dbReference type="ARBA" id="ARBA00022553"/>
    </source>
</evidence>
<dbReference type="Pfam" id="PF00109">
    <property type="entry name" value="ketoacyl-synt"/>
    <property type="match status" value="1"/>
</dbReference>
<comment type="caution">
    <text evidence="10">The sequence shown here is derived from an EMBL/GenBank/DDBJ whole genome shotgun (WGS) entry which is preliminary data.</text>
</comment>
<dbReference type="InterPro" id="IPR032821">
    <property type="entry name" value="PKS_assoc"/>
</dbReference>
<dbReference type="InterPro" id="IPR050091">
    <property type="entry name" value="PKS_NRPS_Biosynth_Enz"/>
</dbReference>
<feature type="domain" description="Ketosynthase family 3 (KS3)" evidence="9">
    <location>
        <begin position="42"/>
        <end position="466"/>
    </location>
</feature>
<dbReference type="SMART" id="SM00822">
    <property type="entry name" value="PKS_KR"/>
    <property type="match status" value="1"/>
</dbReference>
<dbReference type="InterPro" id="IPR001227">
    <property type="entry name" value="Ac_transferase_dom_sf"/>
</dbReference>
<dbReference type="InterPro" id="IPR016039">
    <property type="entry name" value="Thiolase-like"/>
</dbReference>
<dbReference type="Gene3D" id="3.40.50.720">
    <property type="entry name" value="NAD(P)-binding Rossmann-like Domain"/>
    <property type="match status" value="1"/>
</dbReference>
<dbReference type="Pfam" id="PF02801">
    <property type="entry name" value="Ketoacyl-synt_C"/>
    <property type="match status" value="1"/>
</dbReference>
<dbReference type="EMBL" id="JBITMB010000010">
    <property type="protein sequence ID" value="MFI7445016.1"/>
    <property type="molecule type" value="Genomic_DNA"/>
</dbReference>
<dbReference type="SUPFAM" id="SSF101173">
    <property type="entry name" value="Docking domain B of the erythromycin polyketide synthase (DEBS)"/>
    <property type="match status" value="1"/>
</dbReference>
<dbReference type="InterPro" id="IPR016035">
    <property type="entry name" value="Acyl_Trfase/lysoPLipase"/>
</dbReference>
<keyword evidence="5" id="KW-0045">Antibiotic biosynthesis</keyword>
<evidence type="ECO:0000256" key="4">
    <source>
        <dbReference type="ARBA" id="ARBA00022679"/>
    </source>
</evidence>
<keyword evidence="11" id="KW-1185">Reference proteome</keyword>
<dbReference type="Pfam" id="PF08659">
    <property type="entry name" value="KR"/>
    <property type="match status" value="1"/>
</dbReference>
<dbReference type="Gene3D" id="1.10.1200.10">
    <property type="entry name" value="ACP-like"/>
    <property type="match status" value="1"/>
</dbReference>
<proteinExistence type="predicted"/>
<evidence type="ECO:0000256" key="6">
    <source>
        <dbReference type="ARBA" id="ARBA00023268"/>
    </source>
</evidence>
<dbReference type="Pfam" id="PF08990">
    <property type="entry name" value="Docking"/>
    <property type="match status" value="1"/>
</dbReference>
<dbReference type="InterPro" id="IPR009081">
    <property type="entry name" value="PP-bd_ACP"/>
</dbReference>
<dbReference type="InterPro" id="IPR036736">
    <property type="entry name" value="ACP-like_sf"/>
</dbReference>
<dbReference type="InterPro" id="IPR015083">
    <property type="entry name" value="NorB/c/GfsB-D-like_docking"/>
</dbReference>
<dbReference type="SMART" id="SM00827">
    <property type="entry name" value="PKS_AT"/>
    <property type="match status" value="1"/>
</dbReference>
<keyword evidence="7" id="KW-0012">Acyltransferase</keyword>
<dbReference type="Gene3D" id="3.40.47.10">
    <property type="match status" value="1"/>
</dbReference>
<evidence type="ECO:0000313" key="11">
    <source>
        <dbReference type="Proteomes" id="UP001612928"/>
    </source>
</evidence>
<evidence type="ECO:0000256" key="5">
    <source>
        <dbReference type="ARBA" id="ARBA00023194"/>
    </source>
</evidence>
<keyword evidence="2" id="KW-0596">Phosphopantetheine</keyword>
<dbReference type="RefSeq" id="WP_397025385.1">
    <property type="nucleotide sequence ID" value="NZ_JBITMB010000010.1"/>
</dbReference>
<dbReference type="SUPFAM" id="SSF55048">
    <property type="entry name" value="Probable ACP-binding domain of malonyl-CoA ACP transacylase"/>
    <property type="match status" value="1"/>
</dbReference>
<dbReference type="CDD" id="cd08952">
    <property type="entry name" value="KR_1_SDR_x"/>
    <property type="match status" value="1"/>
</dbReference>
<name>A0ABW8AG86_9ACTN</name>
<dbReference type="Gene3D" id="3.30.70.3290">
    <property type="match status" value="1"/>
</dbReference>
<dbReference type="InterPro" id="IPR014043">
    <property type="entry name" value="Acyl_transferase_dom"/>
</dbReference>
<dbReference type="Gene3D" id="3.40.366.10">
    <property type="entry name" value="Malonyl-Coenzyme A Acyl Carrier Protein, domain 2"/>
    <property type="match status" value="1"/>
</dbReference>
<dbReference type="InterPro" id="IPR016036">
    <property type="entry name" value="Malonyl_transacylase_ACP-bd"/>
</dbReference>
<dbReference type="Pfam" id="PF16197">
    <property type="entry name" value="KAsynt_C_assoc"/>
    <property type="match status" value="1"/>
</dbReference>
<keyword evidence="4" id="KW-0808">Transferase</keyword>
<dbReference type="SMART" id="SM00823">
    <property type="entry name" value="PKS_PP"/>
    <property type="match status" value="1"/>
</dbReference>
<dbReference type="PANTHER" id="PTHR43775">
    <property type="entry name" value="FATTY ACID SYNTHASE"/>
    <property type="match status" value="1"/>
</dbReference>
<gene>
    <name evidence="10" type="ORF">ACIBP5_34030</name>
</gene>